<accession>A0A193FTD9</accession>
<dbReference type="RefSeq" id="WP_066667894.1">
    <property type="nucleotide sequence ID" value="NZ_CP016171.1"/>
</dbReference>
<evidence type="ECO:0000313" key="4">
    <source>
        <dbReference type="Proteomes" id="UP000092213"/>
    </source>
</evidence>
<evidence type="ECO:0000313" key="3">
    <source>
        <dbReference type="EMBL" id="ANN70314.1"/>
    </source>
</evidence>
<sequence>MSVRTLSRRVAALGLIALISACSSTSPKPSETSSAAPEKPAATAQAAPAGDQCKGIRSRCIFEGSYEAGERNYAEQEAKRLNIAELQRLRRILGQQ</sequence>
<keyword evidence="2" id="KW-0732">Signal</keyword>
<feature type="signal peptide" evidence="2">
    <location>
        <begin position="1"/>
        <end position="25"/>
    </location>
</feature>
<feature type="region of interest" description="Disordered" evidence="1">
    <location>
        <begin position="23"/>
        <end position="52"/>
    </location>
</feature>
<evidence type="ECO:0008006" key="5">
    <source>
        <dbReference type="Google" id="ProtNLM"/>
    </source>
</evidence>
<name>A0A193FTD9_9BORD</name>
<evidence type="ECO:0000256" key="2">
    <source>
        <dbReference type="SAM" id="SignalP"/>
    </source>
</evidence>
<evidence type="ECO:0000256" key="1">
    <source>
        <dbReference type="SAM" id="MobiDB-lite"/>
    </source>
</evidence>
<dbReference type="EMBL" id="CP016171">
    <property type="protein sequence ID" value="ANN70314.1"/>
    <property type="molecule type" value="Genomic_DNA"/>
</dbReference>
<protein>
    <recommendedName>
        <fullName evidence="5">Lipoprotein</fullName>
    </recommendedName>
</protein>
<proteinExistence type="predicted"/>
<dbReference type="Proteomes" id="UP000092213">
    <property type="component" value="Chromosome"/>
</dbReference>
<dbReference type="AlphaFoldDB" id="A0A193FTD9"/>
<reference evidence="3 4" key="1">
    <citation type="submission" date="2016-06" db="EMBL/GenBank/DDBJ databases">
        <title>Complete genome sequences of Bordetella bronchialis and Bordetella flabilis.</title>
        <authorList>
            <person name="LiPuma J.J."/>
            <person name="Spilker T."/>
        </authorList>
    </citation>
    <scope>NUCLEOTIDE SEQUENCE [LARGE SCALE GENOMIC DNA]</scope>
    <source>
        <strain evidence="3 4">AU17976</strain>
    </source>
</reference>
<dbReference type="PROSITE" id="PS51257">
    <property type="entry name" value="PROKAR_LIPOPROTEIN"/>
    <property type="match status" value="1"/>
</dbReference>
<organism evidence="3 4">
    <name type="scientific">Bordetella bronchialis</name>
    <dbReference type="NCBI Taxonomy" id="463025"/>
    <lineage>
        <taxon>Bacteria</taxon>
        <taxon>Pseudomonadati</taxon>
        <taxon>Pseudomonadota</taxon>
        <taxon>Betaproteobacteria</taxon>
        <taxon>Burkholderiales</taxon>
        <taxon>Alcaligenaceae</taxon>
        <taxon>Bordetella</taxon>
    </lineage>
</organism>
<feature type="chain" id="PRO_5008258309" description="Lipoprotein" evidence="2">
    <location>
        <begin position="26"/>
        <end position="96"/>
    </location>
</feature>
<feature type="compositionally biased region" description="Low complexity" evidence="1">
    <location>
        <begin position="23"/>
        <end position="49"/>
    </location>
</feature>
<gene>
    <name evidence="3" type="ORF">BAU08_02250</name>
</gene>